<reference evidence="2" key="2">
    <citation type="submission" date="2010-03" db="EMBL/GenBank/DDBJ databases">
        <authorList>
            <person name="Pajon A."/>
        </authorList>
    </citation>
    <scope>NUCLEOTIDE SEQUENCE</scope>
    <source>
        <strain evidence="2">Type strain: 18P13</strain>
    </source>
</reference>
<organism evidence="2 3">
    <name type="scientific">Ruminococcus champanellensis (strain DSM 18848 / JCM 17042 / KCTC 15320 / 18P13)</name>
    <dbReference type="NCBI Taxonomy" id="213810"/>
    <lineage>
        <taxon>Bacteria</taxon>
        <taxon>Bacillati</taxon>
        <taxon>Bacillota</taxon>
        <taxon>Clostridia</taxon>
        <taxon>Eubacteriales</taxon>
        <taxon>Oscillospiraceae</taxon>
        <taxon>Ruminococcus</taxon>
    </lineage>
</organism>
<name>D4LCN5_RUMC1</name>
<dbReference type="KEGG" id="rch:RUM_12480"/>
<feature type="region of interest" description="Disordered" evidence="1">
    <location>
        <begin position="73"/>
        <end position="160"/>
    </location>
</feature>
<dbReference type="STRING" id="213810.RUM_12480"/>
<dbReference type="PATRIC" id="fig|213810.4.peg.1143"/>
<dbReference type="EMBL" id="FP929052">
    <property type="protein sequence ID" value="CBL17380.1"/>
    <property type="molecule type" value="Genomic_DNA"/>
</dbReference>
<evidence type="ECO:0000256" key="1">
    <source>
        <dbReference type="SAM" id="MobiDB-lite"/>
    </source>
</evidence>
<dbReference type="Proteomes" id="UP000007054">
    <property type="component" value="Chromosome"/>
</dbReference>
<evidence type="ECO:0000313" key="2">
    <source>
        <dbReference type="EMBL" id="CBL17380.1"/>
    </source>
</evidence>
<proteinExistence type="predicted"/>
<feature type="compositionally biased region" description="Acidic residues" evidence="1">
    <location>
        <begin position="73"/>
        <end position="86"/>
    </location>
</feature>
<keyword evidence="3" id="KW-1185">Reference proteome</keyword>
<sequence length="180" mass="19486">MGLFDIFQRGGKYFDKDIPPHCEYCDFGKRAKDGNKVLCDKRGLVDADFSCAKFVYSPLKRIPVKQLNRVGFLDEDDEFNDDDEQEEPQKQPDARQAPPPLQAADAAPAPVTSTPQPVAPAPTPEEKSVQNGAPVPEEAPASDTPKQEAAPTDAAADAAALEAEKAMEAAFQAMNQPKKS</sequence>
<feature type="compositionally biased region" description="Low complexity" evidence="1">
    <location>
        <begin position="148"/>
        <end position="160"/>
    </location>
</feature>
<evidence type="ECO:0000313" key="3">
    <source>
        <dbReference type="Proteomes" id="UP000007054"/>
    </source>
</evidence>
<dbReference type="GeneID" id="83157249"/>
<protein>
    <submittedName>
        <fullName evidence="2">Uncharacterized protein</fullName>
    </submittedName>
</protein>
<gene>
    <name evidence="2" type="ordered locus">RUM_12480</name>
</gene>
<dbReference type="RefSeq" id="WP_015558287.1">
    <property type="nucleotide sequence ID" value="NC_021039.1"/>
</dbReference>
<dbReference type="HOGENOM" id="CLU_1495164_0_0_9"/>
<dbReference type="AlphaFoldDB" id="D4LCN5"/>
<accession>D4LCN5</accession>
<reference evidence="2" key="1">
    <citation type="submission" date="2010-03" db="EMBL/GenBank/DDBJ databases">
        <title>The genome sequence of Ruminococcus sp. 18P13.</title>
        <authorList>
            <consortium name="metaHIT consortium -- http://www.metahit.eu/"/>
            <person name="Pajon A."/>
            <person name="Turner K."/>
            <person name="Parkhill J."/>
            <person name="Bernalier A."/>
        </authorList>
    </citation>
    <scope>NUCLEOTIDE SEQUENCE [LARGE SCALE GENOMIC DNA]</scope>
    <source>
        <strain evidence="2">Type strain: 18P13</strain>
    </source>
</reference>